<dbReference type="Gene3D" id="1.20.5.2650">
    <property type="match status" value="1"/>
</dbReference>
<gene>
    <name evidence="6" type="ORF">J0S82_000213</name>
</gene>
<evidence type="ECO:0000256" key="1">
    <source>
        <dbReference type="ARBA" id="ARBA00009312"/>
    </source>
</evidence>
<evidence type="ECO:0000256" key="5">
    <source>
        <dbReference type="ARBA" id="ARBA00035403"/>
    </source>
</evidence>
<dbReference type="GO" id="GO:0003735">
    <property type="term" value="F:structural constituent of ribosome"/>
    <property type="evidence" value="ECO:0007669"/>
    <property type="project" value="InterPro"/>
</dbReference>
<dbReference type="GO" id="GO:0005840">
    <property type="term" value="C:ribosome"/>
    <property type="evidence" value="ECO:0007669"/>
    <property type="project" value="UniProtKB-KW"/>
</dbReference>
<dbReference type="PANTHER" id="PTHR11502">
    <property type="entry name" value="40S RIBOSOMAL PROTEIN S6"/>
    <property type="match status" value="1"/>
</dbReference>
<keyword evidence="7" id="KW-1185">Reference proteome</keyword>
<organism evidence="6 7">
    <name type="scientific">Galemys pyrenaicus</name>
    <name type="common">Iberian desman</name>
    <name type="synonym">Pyrenean desman</name>
    <dbReference type="NCBI Taxonomy" id="202257"/>
    <lineage>
        <taxon>Eukaryota</taxon>
        <taxon>Metazoa</taxon>
        <taxon>Chordata</taxon>
        <taxon>Craniata</taxon>
        <taxon>Vertebrata</taxon>
        <taxon>Euteleostomi</taxon>
        <taxon>Mammalia</taxon>
        <taxon>Eutheria</taxon>
        <taxon>Laurasiatheria</taxon>
        <taxon>Eulipotyphla</taxon>
        <taxon>Talpidae</taxon>
        <taxon>Galemys</taxon>
    </lineage>
</organism>
<dbReference type="AlphaFoldDB" id="A0A8J6DU16"/>
<keyword evidence="2 6" id="KW-0689">Ribosomal protein</keyword>
<feature type="non-terminal residue" evidence="6">
    <location>
        <position position="1"/>
    </location>
</feature>
<evidence type="ECO:0000256" key="3">
    <source>
        <dbReference type="ARBA" id="ARBA00023274"/>
    </source>
</evidence>
<evidence type="ECO:0000256" key="4">
    <source>
        <dbReference type="ARBA" id="ARBA00035278"/>
    </source>
</evidence>
<sequence>VADSCLKIKLNIPFPDTGCKKPIDVDDECKFCTFMKTYGHRWGEGYSWTHGYNCLLSWGPKSQKNPNNFTLSGEDNLCCYAVGEPLNKAGKNPSTKAPKTRHLVTPCVQDTNGSVSTKENKEKTTEYAKILAKRMKEVKEKTSRNRLPRDRS</sequence>
<accession>A0A8J6DU16</accession>
<evidence type="ECO:0000313" key="7">
    <source>
        <dbReference type="Proteomes" id="UP000700334"/>
    </source>
</evidence>
<dbReference type="GO" id="GO:0006412">
    <property type="term" value="P:translation"/>
    <property type="evidence" value="ECO:0007669"/>
    <property type="project" value="InterPro"/>
</dbReference>
<dbReference type="Proteomes" id="UP000700334">
    <property type="component" value="Unassembled WGS sequence"/>
</dbReference>
<evidence type="ECO:0000256" key="2">
    <source>
        <dbReference type="ARBA" id="ARBA00022980"/>
    </source>
</evidence>
<evidence type="ECO:0000313" key="6">
    <source>
        <dbReference type="EMBL" id="KAG8521932.1"/>
    </source>
</evidence>
<proteinExistence type="inferred from homology"/>
<dbReference type="GO" id="GO:1990904">
    <property type="term" value="C:ribonucleoprotein complex"/>
    <property type="evidence" value="ECO:0007669"/>
    <property type="project" value="UniProtKB-KW"/>
</dbReference>
<keyword evidence="3" id="KW-0687">Ribonucleoprotein</keyword>
<dbReference type="EMBL" id="JAGFMF010011456">
    <property type="protein sequence ID" value="KAG8521932.1"/>
    <property type="molecule type" value="Genomic_DNA"/>
</dbReference>
<dbReference type="InterPro" id="IPR001377">
    <property type="entry name" value="Ribosomal_eS6"/>
</dbReference>
<reference evidence="6" key="1">
    <citation type="journal article" date="2021" name="Evol. Appl.">
        <title>The genome of the Pyrenean desman and the effects of bottlenecks and inbreeding on the genomic landscape of an endangered species.</title>
        <authorList>
            <person name="Escoda L."/>
            <person name="Castresana J."/>
        </authorList>
    </citation>
    <scope>NUCLEOTIDE SEQUENCE</scope>
    <source>
        <strain evidence="6">IBE-C5619</strain>
    </source>
</reference>
<protein>
    <recommendedName>
        <fullName evidence="4">Small ribosomal subunit protein eS6</fullName>
    </recommendedName>
    <alternativeName>
        <fullName evidence="5">40S ribosomal protein S6</fullName>
    </alternativeName>
</protein>
<comment type="caution">
    <text evidence="6">The sequence shown here is derived from an EMBL/GenBank/DDBJ whole genome shotgun (WGS) entry which is preliminary data.</text>
</comment>
<name>A0A8J6DU16_GALPY</name>
<comment type="similarity">
    <text evidence="1">Belongs to the eukaryotic ribosomal protein eS6 family.</text>
</comment>